<evidence type="ECO:0000259" key="3">
    <source>
        <dbReference type="Pfam" id="PF02974"/>
    </source>
</evidence>
<keyword evidence="5" id="KW-1185">Reference proteome</keyword>
<feature type="domain" description="Alkaline proteinase inhibitor/ Outer membrane lipoprotein Omp19" evidence="3">
    <location>
        <begin position="91"/>
        <end position="179"/>
    </location>
</feature>
<dbReference type="PATRIC" id="fig|989403.3.peg.1522"/>
<dbReference type="EMBL" id="LMCB01000008">
    <property type="protein sequence ID" value="KZL20498.1"/>
    <property type="molecule type" value="Genomic_DNA"/>
</dbReference>
<evidence type="ECO:0000313" key="4">
    <source>
        <dbReference type="EMBL" id="KZL20498.1"/>
    </source>
</evidence>
<proteinExistence type="predicted"/>
<sequence length="179" mass="18155">MNRSLTIALVSVIALSTMACQRTTYTRSYVSPLPASPISPIDGQTLSPIIPGQPGSEGQILVDGQDANANSQVVSAPPAPNVNATGGSVGRTDLLGGWSVSSGGDNCKLFMTLTKWSGGYRANTRGCSDSTLSQISAWNLNGSNVVLKDAGGSNVATLSGAGTNFAGQTSNGSSISFAR</sequence>
<protein>
    <submittedName>
        <fullName evidence="4">Protease inhibitor Inh</fullName>
    </submittedName>
</protein>
<dbReference type="OrthoDB" id="7677911at2"/>
<keyword evidence="1 2" id="KW-0732">Signal</keyword>
<evidence type="ECO:0000313" key="5">
    <source>
        <dbReference type="Proteomes" id="UP000076577"/>
    </source>
</evidence>
<accession>A0A166A0T9</accession>
<dbReference type="PROSITE" id="PS51257">
    <property type="entry name" value="PROKAR_LIPOPROTEIN"/>
    <property type="match status" value="1"/>
</dbReference>
<evidence type="ECO:0000256" key="2">
    <source>
        <dbReference type="SAM" id="SignalP"/>
    </source>
</evidence>
<dbReference type="RefSeq" id="WP_068004367.1">
    <property type="nucleotide sequence ID" value="NZ_FOFM01000002.1"/>
</dbReference>
<dbReference type="STRING" id="989403.SAMN05421798_102519"/>
<dbReference type="InterPro" id="IPR016085">
    <property type="entry name" value="Protease_inh_B-barrel_dom"/>
</dbReference>
<dbReference type="GO" id="GO:0004866">
    <property type="term" value="F:endopeptidase inhibitor activity"/>
    <property type="evidence" value="ECO:0007669"/>
    <property type="project" value="InterPro"/>
</dbReference>
<gene>
    <name evidence="4" type="ORF">PsAD2_01430</name>
</gene>
<dbReference type="AlphaFoldDB" id="A0A166A0T9"/>
<feature type="signal peptide" evidence="2">
    <location>
        <begin position="1"/>
        <end position="19"/>
    </location>
</feature>
<dbReference type="Gene3D" id="2.40.128.10">
    <property type="match status" value="1"/>
</dbReference>
<comment type="caution">
    <text evidence="4">The sequence shown here is derived from an EMBL/GenBank/DDBJ whole genome shotgun (WGS) entry which is preliminary data.</text>
</comment>
<dbReference type="InterPro" id="IPR021140">
    <property type="entry name" value="Inh/Omp19"/>
</dbReference>
<organism evidence="4 5">
    <name type="scientific">Pseudovibrio axinellae</name>
    <dbReference type="NCBI Taxonomy" id="989403"/>
    <lineage>
        <taxon>Bacteria</taxon>
        <taxon>Pseudomonadati</taxon>
        <taxon>Pseudomonadota</taxon>
        <taxon>Alphaproteobacteria</taxon>
        <taxon>Hyphomicrobiales</taxon>
        <taxon>Stappiaceae</taxon>
        <taxon>Pseudovibrio</taxon>
    </lineage>
</organism>
<evidence type="ECO:0000256" key="1">
    <source>
        <dbReference type="ARBA" id="ARBA00022729"/>
    </source>
</evidence>
<dbReference type="SUPFAM" id="SSF50882">
    <property type="entry name" value="beta-Barrel protease inhibitors"/>
    <property type="match status" value="1"/>
</dbReference>
<name>A0A166A0T9_9HYPH</name>
<feature type="chain" id="PRO_5007870356" evidence="2">
    <location>
        <begin position="20"/>
        <end position="179"/>
    </location>
</feature>
<dbReference type="Pfam" id="PF02974">
    <property type="entry name" value="Inh"/>
    <property type="match status" value="1"/>
</dbReference>
<dbReference type="Proteomes" id="UP000076577">
    <property type="component" value="Unassembled WGS sequence"/>
</dbReference>
<reference evidence="4 5" key="1">
    <citation type="journal article" date="2016" name="Front. Microbiol.">
        <title>Comparative Genomic Analysis Reveals a Diverse Repertoire of Genes Involved in Prokaryote-Eukaryote Interactions within the Pseudovibrio Genus.</title>
        <authorList>
            <person name="Romano S."/>
            <person name="Fernandez-Guerra A."/>
            <person name="Reen F.J."/>
            <person name="Glockner F.O."/>
            <person name="Crowley S.P."/>
            <person name="O'Sullivan O."/>
            <person name="Cotter P.D."/>
            <person name="Adams C."/>
            <person name="Dobson A.D."/>
            <person name="O'Gara F."/>
        </authorList>
    </citation>
    <scope>NUCLEOTIDE SEQUENCE [LARGE SCALE GENOMIC DNA]</scope>
    <source>
        <strain evidence="4 5">Ad2</strain>
    </source>
</reference>